<proteinExistence type="predicted"/>
<keyword evidence="1" id="KW-0863">Zinc-finger</keyword>
<protein>
    <recommendedName>
        <fullName evidence="2">C2H2-type domain-containing protein</fullName>
    </recommendedName>
</protein>
<dbReference type="PROSITE" id="PS50157">
    <property type="entry name" value="ZINC_FINGER_C2H2_2"/>
    <property type="match status" value="1"/>
</dbReference>
<sequence>MGYPRCRGCGGTTLVAAATVASSCVIGFTAVPSQFPRAAIRRELRVMGPHLFSLVRRAASISTSVHRGMCAGRCGFFLTAKRALLTVYERSVRDPERFICGDKIRGSNCPQLVKLEDAQEHLRVVHNQYFPYFVCNICGWRFKELARYARHEWVHIVDAPCIECSRKFRNANDRFAHLCERHGLTPENS</sequence>
<organism evidence="3 4">
    <name type="scientific">Lentinus tigrinus ALCF2SS1-6</name>
    <dbReference type="NCBI Taxonomy" id="1328759"/>
    <lineage>
        <taxon>Eukaryota</taxon>
        <taxon>Fungi</taxon>
        <taxon>Dikarya</taxon>
        <taxon>Basidiomycota</taxon>
        <taxon>Agaricomycotina</taxon>
        <taxon>Agaricomycetes</taxon>
        <taxon>Polyporales</taxon>
        <taxon>Polyporaceae</taxon>
        <taxon>Lentinus</taxon>
    </lineage>
</organism>
<dbReference type="Gene3D" id="3.30.160.60">
    <property type="entry name" value="Classic Zinc Finger"/>
    <property type="match status" value="1"/>
</dbReference>
<evidence type="ECO:0000313" key="4">
    <source>
        <dbReference type="Proteomes" id="UP000313359"/>
    </source>
</evidence>
<dbReference type="PROSITE" id="PS51257">
    <property type="entry name" value="PROKAR_LIPOPROTEIN"/>
    <property type="match status" value="1"/>
</dbReference>
<dbReference type="PROSITE" id="PS00028">
    <property type="entry name" value="ZINC_FINGER_C2H2_1"/>
    <property type="match status" value="2"/>
</dbReference>
<evidence type="ECO:0000313" key="3">
    <source>
        <dbReference type="EMBL" id="RPD67308.1"/>
    </source>
</evidence>
<evidence type="ECO:0000256" key="1">
    <source>
        <dbReference type="PROSITE-ProRule" id="PRU00042"/>
    </source>
</evidence>
<gene>
    <name evidence="3" type="ORF">L227DRAFT_20106</name>
</gene>
<dbReference type="GO" id="GO:0008270">
    <property type="term" value="F:zinc ion binding"/>
    <property type="evidence" value="ECO:0007669"/>
    <property type="project" value="UniProtKB-KW"/>
</dbReference>
<dbReference type="InterPro" id="IPR013087">
    <property type="entry name" value="Znf_C2H2_type"/>
</dbReference>
<feature type="domain" description="C2H2-type" evidence="2">
    <location>
        <begin position="133"/>
        <end position="160"/>
    </location>
</feature>
<keyword evidence="1" id="KW-0862">Zinc</keyword>
<name>A0A5C2SX74_9APHY</name>
<keyword evidence="4" id="KW-1185">Reference proteome</keyword>
<accession>A0A5C2SX74</accession>
<dbReference type="InterPro" id="IPR036236">
    <property type="entry name" value="Znf_C2H2_sf"/>
</dbReference>
<dbReference type="EMBL" id="ML122250">
    <property type="protein sequence ID" value="RPD67308.1"/>
    <property type="molecule type" value="Genomic_DNA"/>
</dbReference>
<dbReference type="SMART" id="SM00355">
    <property type="entry name" value="ZnF_C2H2"/>
    <property type="match status" value="2"/>
</dbReference>
<dbReference type="SUPFAM" id="SSF57667">
    <property type="entry name" value="beta-beta-alpha zinc fingers"/>
    <property type="match status" value="1"/>
</dbReference>
<reference evidence="3" key="1">
    <citation type="journal article" date="2018" name="Genome Biol. Evol.">
        <title>Genomics and development of Lentinus tigrinus, a white-rot wood-decaying mushroom with dimorphic fruiting bodies.</title>
        <authorList>
            <person name="Wu B."/>
            <person name="Xu Z."/>
            <person name="Knudson A."/>
            <person name="Carlson A."/>
            <person name="Chen N."/>
            <person name="Kovaka S."/>
            <person name="LaButti K."/>
            <person name="Lipzen A."/>
            <person name="Pennachio C."/>
            <person name="Riley R."/>
            <person name="Schakwitz W."/>
            <person name="Umezawa K."/>
            <person name="Ohm R.A."/>
            <person name="Grigoriev I.V."/>
            <person name="Nagy L.G."/>
            <person name="Gibbons J."/>
            <person name="Hibbett D."/>
        </authorList>
    </citation>
    <scope>NUCLEOTIDE SEQUENCE [LARGE SCALE GENOMIC DNA]</scope>
    <source>
        <strain evidence="3">ALCF2SS1-6</strain>
    </source>
</reference>
<evidence type="ECO:0000259" key="2">
    <source>
        <dbReference type="PROSITE" id="PS50157"/>
    </source>
</evidence>
<dbReference type="OrthoDB" id="2734989at2759"/>
<dbReference type="AlphaFoldDB" id="A0A5C2SX74"/>
<dbReference type="Proteomes" id="UP000313359">
    <property type="component" value="Unassembled WGS sequence"/>
</dbReference>
<keyword evidence="1" id="KW-0479">Metal-binding</keyword>